<comment type="caution">
    <text evidence="10">The sequence shown here is derived from an EMBL/GenBank/DDBJ whole genome shotgun (WGS) entry which is preliminary data.</text>
</comment>
<dbReference type="InterPro" id="IPR036396">
    <property type="entry name" value="Cyt_P450_sf"/>
</dbReference>
<keyword evidence="4 9" id="KW-0349">Heme</keyword>
<name>A0A286UCG6_9AGAM</name>
<dbReference type="SUPFAM" id="SSF48264">
    <property type="entry name" value="Cytochrome P450"/>
    <property type="match status" value="1"/>
</dbReference>
<dbReference type="Gene3D" id="1.10.630.10">
    <property type="entry name" value="Cytochrome P450"/>
    <property type="match status" value="1"/>
</dbReference>
<evidence type="ECO:0000256" key="6">
    <source>
        <dbReference type="ARBA" id="ARBA00023002"/>
    </source>
</evidence>
<evidence type="ECO:0000256" key="5">
    <source>
        <dbReference type="ARBA" id="ARBA00022723"/>
    </source>
</evidence>
<evidence type="ECO:0000256" key="2">
    <source>
        <dbReference type="ARBA" id="ARBA00005179"/>
    </source>
</evidence>
<dbReference type="GO" id="GO:0005506">
    <property type="term" value="F:iron ion binding"/>
    <property type="evidence" value="ECO:0007669"/>
    <property type="project" value="InterPro"/>
</dbReference>
<dbReference type="PANTHER" id="PTHR46300:SF7">
    <property type="entry name" value="P450, PUTATIVE (EUROFUNG)-RELATED"/>
    <property type="match status" value="1"/>
</dbReference>
<dbReference type="Pfam" id="PF00067">
    <property type="entry name" value="p450"/>
    <property type="match status" value="1"/>
</dbReference>
<dbReference type="InterPro" id="IPR001128">
    <property type="entry name" value="Cyt_P450"/>
</dbReference>
<dbReference type="OrthoDB" id="2789670at2759"/>
<keyword evidence="11" id="KW-1185">Reference proteome</keyword>
<keyword evidence="6" id="KW-0560">Oxidoreductase</keyword>
<evidence type="ECO:0000256" key="7">
    <source>
        <dbReference type="ARBA" id="ARBA00023004"/>
    </source>
</evidence>
<evidence type="ECO:0000256" key="9">
    <source>
        <dbReference type="PIRSR" id="PIRSR602401-1"/>
    </source>
</evidence>
<dbReference type="AlphaFoldDB" id="A0A286UCG6"/>
<keyword evidence="8" id="KW-0503">Monooxygenase</keyword>
<protein>
    <submittedName>
        <fullName evidence="10">Cytochrome P450</fullName>
    </submittedName>
</protein>
<comment type="cofactor">
    <cofactor evidence="1 9">
        <name>heme</name>
        <dbReference type="ChEBI" id="CHEBI:30413"/>
    </cofactor>
</comment>
<comment type="similarity">
    <text evidence="3">Belongs to the cytochrome P450 family.</text>
</comment>
<keyword evidence="7 9" id="KW-0408">Iron</keyword>
<evidence type="ECO:0000256" key="1">
    <source>
        <dbReference type="ARBA" id="ARBA00001971"/>
    </source>
</evidence>
<keyword evidence="5 9" id="KW-0479">Metal-binding</keyword>
<evidence type="ECO:0000313" key="10">
    <source>
        <dbReference type="EMBL" id="PAV17247.1"/>
    </source>
</evidence>
<evidence type="ECO:0000256" key="4">
    <source>
        <dbReference type="ARBA" id="ARBA00022617"/>
    </source>
</evidence>
<proteinExistence type="inferred from homology"/>
<feature type="binding site" description="axial binding residue" evidence="9">
    <location>
        <position position="433"/>
    </location>
    <ligand>
        <name>heme</name>
        <dbReference type="ChEBI" id="CHEBI:30413"/>
    </ligand>
    <ligandPart>
        <name>Fe</name>
        <dbReference type="ChEBI" id="CHEBI:18248"/>
    </ligandPart>
</feature>
<dbReference type="CDD" id="cd11065">
    <property type="entry name" value="CYP64-like"/>
    <property type="match status" value="1"/>
</dbReference>
<accession>A0A286UCG6</accession>
<dbReference type="GO" id="GO:0004497">
    <property type="term" value="F:monooxygenase activity"/>
    <property type="evidence" value="ECO:0007669"/>
    <property type="project" value="UniProtKB-KW"/>
</dbReference>
<dbReference type="PANTHER" id="PTHR46300">
    <property type="entry name" value="P450, PUTATIVE (EUROFUNG)-RELATED-RELATED"/>
    <property type="match status" value="1"/>
</dbReference>
<comment type="pathway">
    <text evidence="2">Secondary metabolite biosynthesis.</text>
</comment>
<dbReference type="InParanoid" id="A0A286UCG6"/>
<sequence length="507" mass="57194">MHPYTVDTAVVVGAAACLALYSSWGKKRAPYPPGPKGLPIVGNLLDMPTEHSWEAARQWSEKYGPMVYVNNLGSPFLFLNSYQVMIDLLEKKGSIYSSRPRAPMVDLGGWYDWFIALFPYGDDLRRSRQLLHKYFQQSAVQDYLPIQESSAHNLLKGLLKTPDNFAHLIRHAVGESILMVAYGYKTVEKDDPYIEIAEKGMDSLVTSLDFYLVNLIPMLRYLPKWFPGAQFLSIAKEGYKNGMNMYRKPHEMTKKKVLDGTALPSITSKLIEDNRSEKGEILNEELIAKVTGITYGGGADTTVSALLTFVLAMVLHPEVMKRGQEELDRVVGKNNLPTFDDRPNLPYIEAILKECLRWQVVGPFAMAHALTQDDEYNGYFIPAGTTILPNLWAALRDPEYYSEADKFIPERWLTENPPLDPNKIVYGIGRRICPGRYFADNSLYISITSMLAAFNIEKKIGSDGKPITPSDEYTSQFIRHPLPFECSITPRSDEIVSLIHQSVEASN</sequence>
<evidence type="ECO:0000313" key="11">
    <source>
        <dbReference type="Proteomes" id="UP000217199"/>
    </source>
</evidence>
<evidence type="ECO:0000256" key="8">
    <source>
        <dbReference type="ARBA" id="ARBA00023033"/>
    </source>
</evidence>
<dbReference type="InterPro" id="IPR002401">
    <property type="entry name" value="Cyt_P450_E_grp-I"/>
</dbReference>
<dbReference type="GO" id="GO:0016705">
    <property type="term" value="F:oxidoreductase activity, acting on paired donors, with incorporation or reduction of molecular oxygen"/>
    <property type="evidence" value="ECO:0007669"/>
    <property type="project" value="InterPro"/>
</dbReference>
<dbReference type="GO" id="GO:0020037">
    <property type="term" value="F:heme binding"/>
    <property type="evidence" value="ECO:0007669"/>
    <property type="project" value="InterPro"/>
</dbReference>
<organism evidence="10 11">
    <name type="scientific">Pyrrhoderma noxium</name>
    <dbReference type="NCBI Taxonomy" id="2282107"/>
    <lineage>
        <taxon>Eukaryota</taxon>
        <taxon>Fungi</taxon>
        <taxon>Dikarya</taxon>
        <taxon>Basidiomycota</taxon>
        <taxon>Agaricomycotina</taxon>
        <taxon>Agaricomycetes</taxon>
        <taxon>Hymenochaetales</taxon>
        <taxon>Hymenochaetaceae</taxon>
        <taxon>Pyrrhoderma</taxon>
    </lineage>
</organism>
<dbReference type="EMBL" id="NBII01000007">
    <property type="protein sequence ID" value="PAV17247.1"/>
    <property type="molecule type" value="Genomic_DNA"/>
</dbReference>
<gene>
    <name evidence="10" type="ORF">PNOK_0731100</name>
</gene>
<dbReference type="Proteomes" id="UP000217199">
    <property type="component" value="Unassembled WGS sequence"/>
</dbReference>
<evidence type="ECO:0000256" key="3">
    <source>
        <dbReference type="ARBA" id="ARBA00010617"/>
    </source>
</evidence>
<dbReference type="STRING" id="2282107.A0A286UCG6"/>
<dbReference type="InterPro" id="IPR050364">
    <property type="entry name" value="Cytochrome_P450_fung"/>
</dbReference>
<dbReference type="PRINTS" id="PR00463">
    <property type="entry name" value="EP450I"/>
</dbReference>
<reference evidence="10 11" key="1">
    <citation type="journal article" date="2017" name="Mol. Ecol.">
        <title>Comparative and population genomic landscape of Phellinus noxius: A hypervariable fungus causing root rot in trees.</title>
        <authorList>
            <person name="Chung C.L."/>
            <person name="Lee T.J."/>
            <person name="Akiba M."/>
            <person name="Lee H.H."/>
            <person name="Kuo T.H."/>
            <person name="Liu D."/>
            <person name="Ke H.M."/>
            <person name="Yokoi T."/>
            <person name="Roa M.B."/>
            <person name="Lu M.J."/>
            <person name="Chang Y.Y."/>
            <person name="Ann P.J."/>
            <person name="Tsai J.N."/>
            <person name="Chen C.Y."/>
            <person name="Tzean S.S."/>
            <person name="Ota Y."/>
            <person name="Hattori T."/>
            <person name="Sahashi N."/>
            <person name="Liou R.F."/>
            <person name="Kikuchi T."/>
            <person name="Tsai I.J."/>
        </authorList>
    </citation>
    <scope>NUCLEOTIDE SEQUENCE [LARGE SCALE GENOMIC DNA]</scope>
    <source>
        <strain evidence="10 11">FFPRI411160</strain>
    </source>
</reference>
<dbReference type="PRINTS" id="PR00385">
    <property type="entry name" value="P450"/>
</dbReference>